<evidence type="ECO:0000256" key="1">
    <source>
        <dbReference type="SAM" id="Phobius"/>
    </source>
</evidence>
<dbReference type="Proteomes" id="UP000243015">
    <property type="component" value="Unassembled WGS sequence"/>
</dbReference>
<accession>A0A178F2L4</accession>
<reference evidence="2 3" key="1">
    <citation type="submission" date="2016-05" db="EMBL/GenBank/DDBJ databases">
        <title>Genome sequencing of Trichophyton rubrum CMCC(F)T1i isolated from hair.</title>
        <authorList>
            <person name="Zhan P."/>
            <person name="Tao Y."/>
            <person name="Liu W."/>
        </authorList>
    </citation>
    <scope>NUCLEOTIDE SEQUENCE [LARGE SCALE GENOMIC DNA]</scope>
    <source>
        <strain evidence="3">CMCC(F)T1i</strain>
    </source>
</reference>
<gene>
    <name evidence="2" type="ORF">A7C99_3414</name>
</gene>
<feature type="transmembrane region" description="Helical" evidence="1">
    <location>
        <begin position="102"/>
        <end position="121"/>
    </location>
</feature>
<feature type="transmembrane region" description="Helical" evidence="1">
    <location>
        <begin position="59"/>
        <end position="82"/>
    </location>
</feature>
<dbReference type="Gene3D" id="1.20.58.340">
    <property type="entry name" value="Magnesium transport protein CorA, transmembrane region"/>
    <property type="match status" value="1"/>
</dbReference>
<name>A0A178F2L4_TRIRU</name>
<evidence type="ECO:0000313" key="2">
    <source>
        <dbReference type="EMBL" id="OAL66305.1"/>
    </source>
</evidence>
<keyword evidence="1" id="KW-0812">Transmembrane</keyword>
<protein>
    <submittedName>
        <fullName evidence="2">Uncharacterized protein</fullName>
    </submittedName>
</protein>
<dbReference type="EMBL" id="LHPM01000013">
    <property type="protein sequence ID" value="OAL66305.1"/>
    <property type="molecule type" value="Genomic_DNA"/>
</dbReference>
<dbReference type="AlphaFoldDB" id="A0A178F2L4"/>
<sequence length="200" mass="22490">MESHARHAMLLHRRELFQATKLRTISVEKRLTSIINLAFNIDAMRNSRITQRDSYSLKALSLVATVFLPISTVATVFSTPFFEASGPSTSPQASAVQGGGTLLVHVVIYWKFAFNICPIYIEKQIYQDKSFLPVLETLWGLEGGQLKLLYYTGYTHGQLSNTRWRGLKKPQTSQFPWLQPVATMAATPEGPWLHLAADYG</sequence>
<comment type="caution">
    <text evidence="2">The sequence shown here is derived from an EMBL/GenBank/DDBJ whole genome shotgun (WGS) entry which is preliminary data.</text>
</comment>
<organism evidence="2 3">
    <name type="scientific">Trichophyton rubrum</name>
    <name type="common">Athlete's foot fungus</name>
    <name type="synonym">Epidermophyton rubrum</name>
    <dbReference type="NCBI Taxonomy" id="5551"/>
    <lineage>
        <taxon>Eukaryota</taxon>
        <taxon>Fungi</taxon>
        <taxon>Dikarya</taxon>
        <taxon>Ascomycota</taxon>
        <taxon>Pezizomycotina</taxon>
        <taxon>Eurotiomycetes</taxon>
        <taxon>Eurotiomycetidae</taxon>
        <taxon>Onygenales</taxon>
        <taxon>Arthrodermataceae</taxon>
        <taxon>Trichophyton</taxon>
    </lineage>
</organism>
<keyword evidence="1" id="KW-0472">Membrane</keyword>
<proteinExistence type="predicted"/>
<keyword evidence="1" id="KW-1133">Transmembrane helix</keyword>
<evidence type="ECO:0000313" key="3">
    <source>
        <dbReference type="Proteomes" id="UP000243015"/>
    </source>
</evidence>